<sequence>MPCTHCYHVYDKHIKPHSIFMDFDYHCFKVQWWKVTDYLIHKKPSTLTDTERDLLEKLMQLAVEDVKGVRLHLCDGITDNNILKVQWNKDLCRGNEVRDEATLDPIKVASMGAAERLLGWKLPKKGEQTEFGLVPTQRSIDFSFTNGSTLENNGTNGTVNVRKHEECKKDLTTMLYDICDKVHFPSNELFFSRLKRSLDDFHTEAINIAMSNMTNEREGGSLRTFAGVVGHNSSSKKIHAFSSPKKKKKMTKNTITSP</sequence>
<feature type="region of interest" description="Disordered" evidence="1">
    <location>
        <begin position="236"/>
        <end position="258"/>
    </location>
</feature>
<dbReference type="AlphaFoldDB" id="A0AAD3HB99"/>
<dbReference type="Proteomes" id="UP001054902">
    <property type="component" value="Unassembled WGS sequence"/>
</dbReference>
<keyword evidence="3" id="KW-1185">Reference proteome</keyword>
<proteinExistence type="predicted"/>
<evidence type="ECO:0000256" key="1">
    <source>
        <dbReference type="SAM" id="MobiDB-lite"/>
    </source>
</evidence>
<evidence type="ECO:0000313" key="3">
    <source>
        <dbReference type="Proteomes" id="UP001054902"/>
    </source>
</evidence>
<gene>
    <name evidence="2" type="ORF">CTEN210_13254</name>
</gene>
<accession>A0AAD3HB99</accession>
<name>A0AAD3HB99_9STRA</name>
<organism evidence="2 3">
    <name type="scientific">Chaetoceros tenuissimus</name>
    <dbReference type="NCBI Taxonomy" id="426638"/>
    <lineage>
        <taxon>Eukaryota</taxon>
        <taxon>Sar</taxon>
        <taxon>Stramenopiles</taxon>
        <taxon>Ochrophyta</taxon>
        <taxon>Bacillariophyta</taxon>
        <taxon>Coscinodiscophyceae</taxon>
        <taxon>Chaetocerotophycidae</taxon>
        <taxon>Chaetocerotales</taxon>
        <taxon>Chaetocerotaceae</taxon>
        <taxon>Chaetoceros</taxon>
    </lineage>
</organism>
<dbReference type="EMBL" id="BLLK01000056">
    <property type="protein sequence ID" value="GFH56778.1"/>
    <property type="molecule type" value="Genomic_DNA"/>
</dbReference>
<evidence type="ECO:0000313" key="2">
    <source>
        <dbReference type="EMBL" id="GFH56778.1"/>
    </source>
</evidence>
<protein>
    <submittedName>
        <fullName evidence="2">Uncharacterized protein</fullName>
    </submittedName>
</protein>
<reference evidence="2 3" key="1">
    <citation type="journal article" date="2021" name="Sci. Rep.">
        <title>The genome of the diatom Chaetoceros tenuissimus carries an ancient integrated fragment of an extant virus.</title>
        <authorList>
            <person name="Hongo Y."/>
            <person name="Kimura K."/>
            <person name="Takaki Y."/>
            <person name="Yoshida Y."/>
            <person name="Baba S."/>
            <person name="Kobayashi G."/>
            <person name="Nagasaki K."/>
            <person name="Hano T."/>
            <person name="Tomaru Y."/>
        </authorList>
    </citation>
    <scope>NUCLEOTIDE SEQUENCE [LARGE SCALE GENOMIC DNA]</scope>
    <source>
        <strain evidence="2 3">NIES-3715</strain>
    </source>
</reference>
<comment type="caution">
    <text evidence="2">The sequence shown here is derived from an EMBL/GenBank/DDBJ whole genome shotgun (WGS) entry which is preliminary data.</text>
</comment>
<feature type="compositionally biased region" description="Basic residues" evidence="1">
    <location>
        <begin position="236"/>
        <end position="251"/>
    </location>
</feature>